<accession>A0A2V2LC70</accession>
<keyword evidence="2" id="KW-1185">Reference proteome</keyword>
<evidence type="ECO:0000313" key="2">
    <source>
        <dbReference type="Proteomes" id="UP000245680"/>
    </source>
</evidence>
<dbReference type="Pfam" id="PF11836">
    <property type="entry name" value="Phage_TAC_11"/>
    <property type="match status" value="1"/>
</dbReference>
<dbReference type="AlphaFoldDB" id="A0A2V2LC70"/>
<evidence type="ECO:0000313" key="1">
    <source>
        <dbReference type="EMBL" id="PWR03048.1"/>
    </source>
</evidence>
<name>A0A2V2LC70_9RHOB</name>
<comment type="caution">
    <text evidence="1">The sequence shown here is derived from an EMBL/GenBank/DDBJ whole genome shotgun (WGS) entry which is preliminary data.</text>
</comment>
<evidence type="ECO:0008006" key="3">
    <source>
        <dbReference type="Google" id="ProtNLM"/>
    </source>
</evidence>
<dbReference type="OrthoDB" id="7206814at2"/>
<organism evidence="1 2">
    <name type="scientific">Meridianimarinicoccus roseus</name>
    <dbReference type="NCBI Taxonomy" id="2072018"/>
    <lineage>
        <taxon>Bacteria</taxon>
        <taxon>Pseudomonadati</taxon>
        <taxon>Pseudomonadota</taxon>
        <taxon>Alphaproteobacteria</taxon>
        <taxon>Rhodobacterales</taxon>
        <taxon>Paracoccaceae</taxon>
        <taxon>Meridianimarinicoccus</taxon>
    </lineage>
</organism>
<gene>
    <name evidence="1" type="ORF">DKT77_08920</name>
</gene>
<dbReference type="InterPro" id="IPR021791">
    <property type="entry name" value="Phage_TAC_11"/>
</dbReference>
<protein>
    <recommendedName>
        <fullName evidence="3">Gene transfer agent family protein</fullName>
    </recommendedName>
</protein>
<sequence length="106" mass="10981">MANPWAGEVSLSIDGVPHRLKLTLGALAELEAKLETGTLVDLVSRFETGGCSSRDVLALIVAGLRGGGWDGRPEDLLRADIAGGPVAAAQAAAHLLVRAFSIPEPR</sequence>
<dbReference type="EMBL" id="QGKU01000031">
    <property type="protein sequence ID" value="PWR03048.1"/>
    <property type="molecule type" value="Genomic_DNA"/>
</dbReference>
<reference evidence="1 2" key="1">
    <citation type="submission" date="2018-05" db="EMBL/GenBank/DDBJ databases">
        <title>Rhodobacteraceae gen. nov., sp. nov. isolated from sea water.</title>
        <authorList>
            <person name="Ren Y."/>
        </authorList>
    </citation>
    <scope>NUCLEOTIDE SEQUENCE [LARGE SCALE GENOMIC DNA]</scope>
    <source>
        <strain evidence="1 2">TG-679</strain>
    </source>
</reference>
<dbReference type="Proteomes" id="UP000245680">
    <property type="component" value="Unassembled WGS sequence"/>
</dbReference>
<proteinExistence type="predicted"/>
<dbReference type="RefSeq" id="WP_109811354.1">
    <property type="nucleotide sequence ID" value="NZ_QGKU01000031.1"/>
</dbReference>